<evidence type="ECO:0000313" key="2">
    <source>
        <dbReference type="Proteomes" id="UP001230496"/>
    </source>
</evidence>
<name>A0AA49JBY9_9BACT</name>
<proteinExistence type="predicted"/>
<organism evidence="1 2">
    <name type="scientific">Marivirga salinarum</name>
    <dbReference type="NCBI Taxonomy" id="3059078"/>
    <lineage>
        <taxon>Bacteria</taxon>
        <taxon>Pseudomonadati</taxon>
        <taxon>Bacteroidota</taxon>
        <taxon>Cytophagia</taxon>
        <taxon>Cytophagales</taxon>
        <taxon>Marivirgaceae</taxon>
        <taxon>Marivirga</taxon>
    </lineage>
</organism>
<reference evidence="1 2" key="1">
    <citation type="submission" date="2023-08" db="EMBL/GenBank/DDBJ databases">
        <title>Comparative genomics and taxonomic characterization of three novel marine species of genus Marivirga.</title>
        <authorList>
            <person name="Muhammad N."/>
            <person name="Kim S.-G."/>
        </authorList>
    </citation>
    <scope>NUCLEOTIDE SEQUENCE [LARGE SCALE GENOMIC DNA]</scope>
    <source>
        <strain evidence="1 2">BDSF4-3</strain>
    </source>
</reference>
<gene>
    <name evidence="1" type="ORF">QYS49_08315</name>
</gene>
<evidence type="ECO:0000313" key="1">
    <source>
        <dbReference type="EMBL" id="WKK77190.2"/>
    </source>
</evidence>
<dbReference type="KEGG" id="msaa:QYS49_08315"/>
<dbReference type="RefSeq" id="WP_308349818.1">
    <property type="nucleotide sequence ID" value="NZ_CP129971.1"/>
</dbReference>
<dbReference type="EMBL" id="CP129971">
    <property type="protein sequence ID" value="WKK77190.2"/>
    <property type="molecule type" value="Genomic_DNA"/>
</dbReference>
<sequence>MKYLLLLLVPFFLFNCSQDEIQVIKGDFEFISEYSALVTVGGIVGVRERTFEIGEMYKGVDIEEDSITIRIAEHTRLNDDCPNTSCYQEFLEVPRDFLKLVK</sequence>
<dbReference type="Proteomes" id="UP001230496">
    <property type="component" value="Chromosome"/>
</dbReference>
<dbReference type="AlphaFoldDB" id="A0AA49JBY9"/>
<accession>A0AA49JBY9</accession>
<protein>
    <submittedName>
        <fullName evidence="1">Uncharacterized protein</fullName>
    </submittedName>
</protein>
<keyword evidence="2" id="KW-1185">Reference proteome</keyword>